<reference evidence="1 2" key="2">
    <citation type="submission" date="2016-08" db="EMBL/GenBank/DDBJ databases">
        <title>Pervasive Adenine N6-methylation of Active Genes in Fungi.</title>
        <authorList>
            <consortium name="DOE Joint Genome Institute"/>
            <person name="Mondo S.J."/>
            <person name="Dannebaum R.O."/>
            <person name="Kuo R.C."/>
            <person name="Labutti K."/>
            <person name="Haridas S."/>
            <person name="Kuo A."/>
            <person name="Salamov A."/>
            <person name="Ahrendt S.R."/>
            <person name="Lipzen A."/>
            <person name="Sullivan W."/>
            <person name="Andreopoulos W.B."/>
            <person name="Clum A."/>
            <person name="Lindquist E."/>
            <person name="Daum C."/>
            <person name="Ramamoorthy G.K."/>
            <person name="Gryganskyi A."/>
            <person name="Culley D."/>
            <person name="Magnuson J.K."/>
            <person name="James T.Y."/>
            <person name="O'Malley M.A."/>
            <person name="Stajich J.E."/>
            <person name="Spatafora J.W."/>
            <person name="Visel A."/>
            <person name="Grigoriev I.V."/>
        </authorList>
    </citation>
    <scope>NUCLEOTIDE SEQUENCE [LARGE SCALE GENOMIC DNA]</scope>
    <source>
        <strain evidence="1 2">S4</strain>
    </source>
</reference>
<dbReference type="SUPFAM" id="SSF52047">
    <property type="entry name" value="RNI-like"/>
    <property type="match status" value="1"/>
</dbReference>
<dbReference type="EMBL" id="MCFG01000179">
    <property type="protein sequence ID" value="ORX79340.1"/>
    <property type="molecule type" value="Genomic_DNA"/>
</dbReference>
<keyword evidence="2" id="KW-1185">Reference proteome</keyword>
<accession>A0A1Y1X0L9</accession>
<comment type="caution">
    <text evidence="1">The sequence shown here is derived from an EMBL/GenBank/DDBJ whole genome shotgun (WGS) entry which is preliminary data.</text>
</comment>
<dbReference type="Proteomes" id="UP000193944">
    <property type="component" value="Unassembled WGS sequence"/>
</dbReference>
<dbReference type="OrthoDB" id="1394818at2759"/>
<dbReference type="InterPro" id="IPR032675">
    <property type="entry name" value="LRR_dom_sf"/>
</dbReference>
<dbReference type="AlphaFoldDB" id="A0A1Y1X0L9"/>
<evidence type="ECO:0000313" key="2">
    <source>
        <dbReference type="Proteomes" id="UP000193944"/>
    </source>
</evidence>
<evidence type="ECO:0000313" key="1">
    <source>
        <dbReference type="EMBL" id="ORX79340.1"/>
    </source>
</evidence>
<sequence>MYQNVYTEDYGDCHQINGRLNKLNDLKDLTIHSYKGHIEKGILSGLNKLERLNIQYTYLSNDNMKEIIALPNLKELYFYNPEFESDFSFELFKKASNIQTLTVHGNLLNYVASGLVKNLTNVKKLVLNAGFEGIPKFVYDIPNLKKLTVNFREVQLD</sequence>
<evidence type="ECO:0008006" key="3">
    <source>
        <dbReference type="Google" id="ProtNLM"/>
    </source>
</evidence>
<name>A0A1Y1X0L9_9FUNG</name>
<proteinExistence type="predicted"/>
<gene>
    <name evidence="1" type="ORF">BCR32DRAFT_246480</name>
</gene>
<protein>
    <recommendedName>
        <fullName evidence="3">RNI-like protein</fullName>
    </recommendedName>
</protein>
<dbReference type="Gene3D" id="3.80.10.10">
    <property type="entry name" value="Ribonuclease Inhibitor"/>
    <property type="match status" value="1"/>
</dbReference>
<organism evidence="1 2">
    <name type="scientific">Anaeromyces robustus</name>
    <dbReference type="NCBI Taxonomy" id="1754192"/>
    <lineage>
        <taxon>Eukaryota</taxon>
        <taxon>Fungi</taxon>
        <taxon>Fungi incertae sedis</taxon>
        <taxon>Chytridiomycota</taxon>
        <taxon>Chytridiomycota incertae sedis</taxon>
        <taxon>Neocallimastigomycetes</taxon>
        <taxon>Neocallimastigales</taxon>
        <taxon>Neocallimastigaceae</taxon>
        <taxon>Anaeromyces</taxon>
    </lineage>
</organism>
<reference evidence="1 2" key="1">
    <citation type="submission" date="2016-08" db="EMBL/GenBank/DDBJ databases">
        <title>A Parts List for Fungal Cellulosomes Revealed by Comparative Genomics.</title>
        <authorList>
            <consortium name="DOE Joint Genome Institute"/>
            <person name="Haitjema C.H."/>
            <person name="Gilmore S.P."/>
            <person name="Henske J.K."/>
            <person name="Solomon K.V."/>
            <person name="De Groot R."/>
            <person name="Kuo A."/>
            <person name="Mondo S.J."/>
            <person name="Salamov A.A."/>
            <person name="Labutti K."/>
            <person name="Zhao Z."/>
            <person name="Chiniquy J."/>
            <person name="Barry K."/>
            <person name="Brewer H.M."/>
            <person name="Purvine S.O."/>
            <person name="Wright A.T."/>
            <person name="Boxma B."/>
            <person name="Van Alen T."/>
            <person name="Hackstein J.H."/>
            <person name="Baker S.E."/>
            <person name="Grigoriev I.V."/>
            <person name="O'Malley M.A."/>
        </authorList>
    </citation>
    <scope>NUCLEOTIDE SEQUENCE [LARGE SCALE GENOMIC DNA]</scope>
    <source>
        <strain evidence="1 2">S4</strain>
    </source>
</reference>